<dbReference type="PANTHER" id="PTHR46041:SF2">
    <property type="entry name" value="MITOCHONDRIAL INNER MEMBRANE PROTEASE SUBUNIT 2"/>
    <property type="match status" value="1"/>
</dbReference>
<evidence type="ECO:0000259" key="12">
    <source>
        <dbReference type="Pfam" id="PF10502"/>
    </source>
</evidence>
<dbReference type="PhylomeDB" id="A0A060T524"/>
<dbReference type="GO" id="GO:0006465">
    <property type="term" value="P:signal peptide processing"/>
    <property type="evidence" value="ECO:0007669"/>
    <property type="project" value="InterPro"/>
</dbReference>
<feature type="active site" evidence="11">
    <location>
        <position position="36"/>
    </location>
</feature>
<feature type="domain" description="Peptidase S26" evidence="12">
    <location>
        <begin position="16"/>
        <end position="97"/>
    </location>
</feature>
<dbReference type="InterPro" id="IPR000223">
    <property type="entry name" value="Pept_S26A_signal_pept_1"/>
</dbReference>
<proteinExistence type="inferred from homology"/>
<keyword evidence="7" id="KW-0378">Hydrolase</keyword>
<dbReference type="InterPro" id="IPR019758">
    <property type="entry name" value="Pept_S26A_signal_pept_1_CS"/>
</dbReference>
<keyword evidence="10" id="KW-0472">Membrane</keyword>
<sequence length="166" mass="18224">MKSRGLRVALISLSWVPVYITFAQAIAYISWIDGPSMKPALNPDRSLGWRDLAIVWKYRVREPGAIKVGDIVLFRSPTHPDRIVTKRVLAVGGDQVQTLPLGGYPKSRVRIPPNHLWVEGDNSTRSVDSNSYGPISSGLVIGKVSGIVFPPSRIGVDLRGGREARI</sequence>
<dbReference type="InterPro" id="IPR036286">
    <property type="entry name" value="LexA/Signal_pep-like_sf"/>
</dbReference>
<comment type="similarity">
    <text evidence="2">Belongs to the peptidase S26 family. IMP2 subfamily.</text>
</comment>
<dbReference type="Pfam" id="PF10502">
    <property type="entry name" value="Peptidase_S26"/>
    <property type="match status" value="2"/>
</dbReference>
<dbReference type="Gene3D" id="2.10.109.10">
    <property type="entry name" value="Umud Fragment, subunit A"/>
    <property type="match status" value="1"/>
</dbReference>
<feature type="active site" evidence="11">
    <location>
        <position position="86"/>
    </location>
</feature>
<dbReference type="PROSITE" id="PS00761">
    <property type="entry name" value="SPASE_I_3"/>
    <property type="match status" value="1"/>
</dbReference>
<evidence type="ECO:0000256" key="2">
    <source>
        <dbReference type="ARBA" id="ARBA00007066"/>
    </source>
</evidence>
<dbReference type="GO" id="GO:0006627">
    <property type="term" value="P:protein processing involved in protein targeting to mitochondrion"/>
    <property type="evidence" value="ECO:0007669"/>
    <property type="project" value="InterPro"/>
</dbReference>
<dbReference type="InterPro" id="IPR037730">
    <property type="entry name" value="IMP2"/>
</dbReference>
<evidence type="ECO:0000313" key="13">
    <source>
        <dbReference type="EMBL" id="CDP34007.1"/>
    </source>
</evidence>
<evidence type="ECO:0000256" key="4">
    <source>
        <dbReference type="ARBA" id="ARBA00022670"/>
    </source>
</evidence>
<keyword evidence="4" id="KW-0645">Protease</keyword>
<evidence type="ECO:0000256" key="11">
    <source>
        <dbReference type="PIRSR" id="PIRSR600223-1"/>
    </source>
</evidence>
<evidence type="ECO:0000256" key="10">
    <source>
        <dbReference type="ARBA" id="ARBA00023136"/>
    </source>
</evidence>
<keyword evidence="8" id="KW-1133">Transmembrane helix</keyword>
<reference evidence="13" key="1">
    <citation type="submission" date="2014-02" db="EMBL/GenBank/DDBJ databases">
        <authorList>
            <person name="Genoscope - CEA"/>
        </authorList>
    </citation>
    <scope>NUCLEOTIDE SEQUENCE</scope>
    <source>
        <strain evidence="13">LS3</strain>
    </source>
</reference>
<dbReference type="EMBL" id="HG937693">
    <property type="protein sequence ID" value="CDP34007.1"/>
    <property type="molecule type" value="Genomic_DNA"/>
</dbReference>
<dbReference type="AlphaFoldDB" id="A0A060T524"/>
<evidence type="ECO:0000256" key="7">
    <source>
        <dbReference type="ARBA" id="ARBA00022801"/>
    </source>
</evidence>
<evidence type="ECO:0000256" key="3">
    <source>
        <dbReference type="ARBA" id="ARBA00013650"/>
    </source>
</evidence>
<dbReference type="PANTHER" id="PTHR46041">
    <property type="entry name" value="MITOCHONDRIAL INNER MEMBRANE PROTEASE SUBUNIT 2"/>
    <property type="match status" value="1"/>
</dbReference>
<keyword evidence="5" id="KW-0812">Transmembrane</keyword>
<dbReference type="InterPro" id="IPR019533">
    <property type="entry name" value="Peptidase_S26"/>
</dbReference>
<dbReference type="GO" id="GO:0004252">
    <property type="term" value="F:serine-type endopeptidase activity"/>
    <property type="evidence" value="ECO:0007669"/>
    <property type="project" value="InterPro"/>
</dbReference>
<accession>A0A060T524</accession>
<organism evidence="13">
    <name type="scientific">Blastobotrys adeninivorans</name>
    <name type="common">Yeast</name>
    <name type="synonym">Arxula adeninivorans</name>
    <dbReference type="NCBI Taxonomy" id="409370"/>
    <lineage>
        <taxon>Eukaryota</taxon>
        <taxon>Fungi</taxon>
        <taxon>Dikarya</taxon>
        <taxon>Ascomycota</taxon>
        <taxon>Saccharomycotina</taxon>
        <taxon>Dipodascomycetes</taxon>
        <taxon>Dipodascales</taxon>
        <taxon>Trichomonascaceae</taxon>
        <taxon>Blastobotrys</taxon>
    </lineage>
</organism>
<keyword evidence="6" id="KW-0999">Mitochondrion inner membrane</keyword>
<comment type="subcellular location">
    <subcellularLocation>
        <location evidence="1">Mitochondrion inner membrane</location>
        <topology evidence="1">Single-pass membrane protein</topology>
    </subcellularLocation>
</comment>
<keyword evidence="9" id="KW-0496">Mitochondrion</keyword>
<feature type="domain" description="Peptidase S26" evidence="12">
    <location>
        <begin position="109"/>
        <end position="148"/>
    </location>
</feature>
<protein>
    <recommendedName>
        <fullName evidence="3">Mitochondrial inner membrane protease subunit 2</fullName>
    </recommendedName>
</protein>
<evidence type="ECO:0000256" key="1">
    <source>
        <dbReference type="ARBA" id="ARBA00004434"/>
    </source>
</evidence>
<reference evidence="13" key="2">
    <citation type="submission" date="2014-06" db="EMBL/GenBank/DDBJ databases">
        <title>The complete genome of Blastobotrys (Arxula) adeninivorans LS3 - a yeast of biotechnological interest.</title>
        <authorList>
            <person name="Kunze G."/>
            <person name="Gaillardin C."/>
            <person name="Czernicka M."/>
            <person name="Durrens P."/>
            <person name="Martin T."/>
            <person name="Boer E."/>
            <person name="Gabaldon T."/>
            <person name="Cruz J."/>
            <person name="Talla E."/>
            <person name="Marck C."/>
            <person name="Goffeau A."/>
            <person name="Barbe V."/>
            <person name="Baret P."/>
            <person name="Baronian K."/>
            <person name="Beier S."/>
            <person name="Bleykasten C."/>
            <person name="Bode R."/>
            <person name="Casaregola S."/>
            <person name="Despons L."/>
            <person name="Fairhead C."/>
            <person name="Giersberg M."/>
            <person name="Gierski P."/>
            <person name="Hahnel U."/>
            <person name="Hartmann A."/>
            <person name="Jankowska D."/>
            <person name="Jubin C."/>
            <person name="Jung P."/>
            <person name="Lafontaine I."/>
            <person name="Leh-Louis V."/>
            <person name="Lemaire M."/>
            <person name="Marcet-Houben M."/>
            <person name="Mascher M."/>
            <person name="Morel G."/>
            <person name="Richard G.-F."/>
            <person name="Riechen J."/>
            <person name="Sacerdot C."/>
            <person name="Sarkar A."/>
            <person name="Savel G."/>
            <person name="Schacherer J."/>
            <person name="Sherman D."/>
            <person name="Straub M.-L."/>
            <person name="Stein N."/>
            <person name="Thierry A."/>
            <person name="Trautwein-Schult A."/>
            <person name="Westhof E."/>
            <person name="Worch S."/>
            <person name="Dujon B."/>
            <person name="Souciet J.-L."/>
            <person name="Wincker P."/>
            <person name="Scholz U."/>
            <person name="Neuveglise N."/>
        </authorList>
    </citation>
    <scope>NUCLEOTIDE SEQUENCE</scope>
    <source>
        <strain evidence="13">LS3</strain>
    </source>
</reference>
<evidence type="ECO:0000256" key="6">
    <source>
        <dbReference type="ARBA" id="ARBA00022792"/>
    </source>
</evidence>
<evidence type="ECO:0000256" key="5">
    <source>
        <dbReference type="ARBA" id="ARBA00022692"/>
    </source>
</evidence>
<evidence type="ECO:0000256" key="8">
    <source>
        <dbReference type="ARBA" id="ARBA00022989"/>
    </source>
</evidence>
<dbReference type="SUPFAM" id="SSF51306">
    <property type="entry name" value="LexA/Signal peptidase"/>
    <property type="match status" value="1"/>
</dbReference>
<dbReference type="CDD" id="cd06530">
    <property type="entry name" value="S26_SPase_I"/>
    <property type="match status" value="1"/>
</dbReference>
<evidence type="ECO:0000256" key="9">
    <source>
        <dbReference type="ARBA" id="ARBA00023128"/>
    </source>
</evidence>
<dbReference type="GO" id="GO:0042720">
    <property type="term" value="C:mitochondrial inner membrane peptidase complex"/>
    <property type="evidence" value="ECO:0007669"/>
    <property type="project" value="InterPro"/>
</dbReference>
<name>A0A060T524_BLAAD</name>
<dbReference type="PRINTS" id="PR00727">
    <property type="entry name" value="LEADERPTASE"/>
</dbReference>
<gene>
    <name evidence="13" type="ORF">GNLVRS02_ARAD1C02596g</name>
</gene>